<feature type="region of interest" description="Disordered" evidence="3">
    <location>
        <begin position="14"/>
        <end position="217"/>
    </location>
</feature>
<dbReference type="OrthoDB" id="6259853at2759"/>
<dbReference type="GO" id="GO:0042393">
    <property type="term" value="F:histone binding"/>
    <property type="evidence" value="ECO:0007669"/>
    <property type="project" value="TreeGrafter"/>
</dbReference>
<evidence type="ECO:0000313" key="5">
    <source>
        <dbReference type="Proteomes" id="UP000757232"/>
    </source>
</evidence>
<comment type="caution">
    <text evidence="4">The sequence shown here is derived from an EMBL/GenBank/DDBJ whole genome shotgun (WGS) entry which is preliminary data.</text>
</comment>
<gene>
    <name evidence="4" type="ORF">A7U60_g7657</name>
</gene>
<keyword evidence="2" id="KW-0175">Coiled coil</keyword>
<feature type="compositionally biased region" description="Basic and acidic residues" evidence="3">
    <location>
        <begin position="252"/>
        <end position="263"/>
    </location>
</feature>
<dbReference type="AlphaFoldDB" id="A0A9Q5HT19"/>
<feature type="compositionally biased region" description="Basic residues" evidence="3">
    <location>
        <begin position="480"/>
        <end position="491"/>
    </location>
</feature>
<evidence type="ECO:0000313" key="4">
    <source>
        <dbReference type="EMBL" id="OCB85349.1"/>
    </source>
</evidence>
<sequence>MSARFAELMALSAAQTQDSVAATQQIIQEKRRKEEQRKKEQMEKDKRDREFQVRLIKKKLEEQQQAEERKQKQEEDRRGKEELIRQREEEQRRNLVYGKDRRAGGSSGGGARSRKGHGGSDDDGEDVGGLVLTREEKRQRKLLSDLNKSFPSARKGHSSPTSQSLKRSYRAGVATNLSESSSPRSQEPRHPQHGGSGSNVESLSNIRKKLAAMPPTLMRLGTTKRDVRTIDEIVTDLQKKKEVKVIDGEEARKNGFDWFGEQKKMKKVASVPSPSPSPETRASQSPRPRSKECVAPPRSSASTQPRINGASAQTSERKEPRTKVTIVKPDPVNLVSFSKINKGNNSASTKSTVSSKSATSHVSHVSSNTGKVPSSAYRKRARSDSLSDSDGSLSDDGSPPPVKRRPAGSSTRNDISSEIWKLFGKDRNQYIQNDVFSDEDDDMEADAEALRREEMRSARIAKKEDELAEEEEKRHEEEKRRKKKEKERRGY</sequence>
<feature type="compositionally biased region" description="Polar residues" evidence="3">
    <location>
        <begin position="14"/>
        <end position="23"/>
    </location>
</feature>
<dbReference type="PANTHER" id="PTHR22691">
    <property type="entry name" value="YEAST SPT2-RELATED"/>
    <property type="match status" value="1"/>
</dbReference>
<evidence type="ECO:0000256" key="3">
    <source>
        <dbReference type="SAM" id="MobiDB-lite"/>
    </source>
</evidence>
<reference evidence="4" key="1">
    <citation type="submission" date="2016-06" db="EMBL/GenBank/DDBJ databases">
        <title>Draft Genome sequence of the fungus Inonotus baumii.</title>
        <authorList>
            <person name="Zhu H."/>
            <person name="Lin W."/>
        </authorList>
    </citation>
    <scope>NUCLEOTIDE SEQUENCE</scope>
    <source>
        <strain evidence="4">821</strain>
    </source>
</reference>
<dbReference type="GO" id="GO:0005730">
    <property type="term" value="C:nucleolus"/>
    <property type="evidence" value="ECO:0007669"/>
    <property type="project" value="TreeGrafter"/>
</dbReference>
<dbReference type="GO" id="GO:0006360">
    <property type="term" value="P:transcription by RNA polymerase I"/>
    <property type="evidence" value="ECO:0007669"/>
    <property type="project" value="TreeGrafter"/>
</dbReference>
<organism evidence="4 5">
    <name type="scientific">Sanghuangporus baumii</name>
    <name type="common">Phellinus baumii</name>
    <dbReference type="NCBI Taxonomy" id="108892"/>
    <lineage>
        <taxon>Eukaryota</taxon>
        <taxon>Fungi</taxon>
        <taxon>Dikarya</taxon>
        <taxon>Basidiomycota</taxon>
        <taxon>Agaricomycotina</taxon>
        <taxon>Agaricomycetes</taxon>
        <taxon>Hymenochaetales</taxon>
        <taxon>Hymenochaetaceae</taxon>
        <taxon>Sanghuangporus</taxon>
    </lineage>
</organism>
<feature type="compositionally biased region" description="Basic and acidic residues" evidence="3">
    <location>
        <begin position="448"/>
        <end position="479"/>
    </location>
</feature>
<feature type="compositionally biased region" description="Polar residues" evidence="3">
    <location>
        <begin position="335"/>
        <end position="345"/>
    </location>
</feature>
<proteinExistence type="inferred from homology"/>
<evidence type="ECO:0000256" key="1">
    <source>
        <dbReference type="ARBA" id="ARBA00006461"/>
    </source>
</evidence>
<feature type="compositionally biased region" description="Basic and acidic residues" evidence="3">
    <location>
        <begin position="28"/>
        <end position="103"/>
    </location>
</feature>
<feature type="compositionally biased region" description="Acidic residues" evidence="3">
    <location>
        <begin position="436"/>
        <end position="447"/>
    </location>
</feature>
<comment type="similarity">
    <text evidence="1">Belongs to the SPT2 family.</text>
</comment>
<evidence type="ECO:0000256" key="2">
    <source>
        <dbReference type="ARBA" id="ARBA00023054"/>
    </source>
</evidence>
<dbReference type="GO" id="GO:0003677">
    <property type="term" value="F:DNA binding"/>
    <property type="evidence" value="ECO:0007669"/>
    <property type="project" value="TreeGrafter"/>
</dbReference>
<protein>
    <submittedName>
        <fullName evidence="4">SPT2-domain-containing protein</fullName>
    </submittedName>
</protein>
<feature type="region of interest" description="Disordered" evidence="3">
    <location>
        <begin position="431"/>
        <end position="491"/>
    </location>
</feature>
<dbReference type="GO" id="GO:0006334">
    <property type="term" value="P:nucleosome assembly"/>
    <property type="evidence" value="ECO:0007669"/>
    <property type="project" value="TreeGrafter"/>
</dbReference>
<accession>A0A9Q5HT19</accession>
<dbReference type="Pfam" id="PF08243">
    <property type="entry name" value="SPT2"/>
    <property type="match status" value="1"/>
</dbReference>
<dbReference type="SMART" id="SM00784">
    <property type="entry name" value="SPT2"/>
    <property type="match status" value="1"/>
</dbReference>
<feature type="compositionally biased region" description="Low complexity" evidence="3">
    <location>
        <begin position="346"/>
        <end position="367"/>
    </location>
</feature>
<dbReference type="InterPro" id="IPR013256">
    <property type="entry name" value="Chromatin_SPT2"/>
</dbReference>
<dbReference type="PANTHER" id="PTHR22691:SF8">
    <property type="entry name" value="PROTEIN SPT2 HOMOLOG"/>
    <property type="match status" value="1"/>
</dbReference>
<name>A0A9Q5HT19_SANBA</name>
<feature type="compositionally biased region" description="Polar residues" evidence="3">
    <location>
        <begin position="299"/>
        <end position="314"/>
    </location>
</feature>
<feature type="compositionally biased region" description="Low complexity" evidence="3">
    <location>
        <begin position="384"/>
        <end position="397"/>
    </location>
</feature>
<dbReference type="Proteomes" id="UP000757232">
    <property type="component" value="Unassembled WGS sequence"/>
</dbReference>
<dbReference type="EMBL" id="LNZH02000210">
    <property type="protein sequence ID" value="OCB85349.1"/>
    <property type="molecule type" value="Genomic_DNA"/>
</dbReference>
<feature type="region of interest" description="Disordered" evidence="3">
    <location>
        <begin position="252"/>
        <end position="415"/>
    </location>
</feature>
<keyword evidence="5" id="KW-1185">Reference proteome</keyword>